<evidence type="ECO:0008006" key="3">
    <source>
        <dbReference type="Google" id="ProtNLM"/>
    </source>
</evidence>
<protein>
    <recommendedName>
        <fullName evidence="3">Immunity protein Imm1</fullName>
    </recommendedName>
</protein>
<dbReference type="RefSeq" id="WP_184689212.1">
    <property type="nucleotide sequence ID" value="NZ_JACHJN010000002.1"/>
</dbReference>
<dbReference type="AlphaFoldDB" id="A0A841CF01"/>
<organism evidence="1 2">
    <name type="scientific">Saccharothrix tamanrassetensis</name>
    <dbReference type="NCBI Taxonomy" id="1051531"/>
    <lineage>
        <taxon>Bacteria</taxon>
        <taxon>Bacillati</taxon>
        <taxon>Actinomycetota</taxon>
        <taxon>Actinomycetes</taxon>
        <taxon>Pseudonocardiales</taxon>
        <taxon>Pseudonocardiaceae</taxon>
        <taxon>Saccharothrix</taxon>
    </lineage>
</organism>
<name>A0A841CF01_9PSEU</name>
<dbReference type="Pfam" id="PF14430">
    <property type="entry name" value="Imm1"/>
    <property type="match status" value="1"/>
</dbReference>
<sequence>MVALEAWFDGDTDEPAIINTAAELDTVLDTVAGWGGRHVVELLLADDPGHAIFDVAIDGEQERGALYYSARNRETWFSKGTDTAAGTPIYFYMSSPTEYPVDGELPLDVVRRAAHEYMTSGGARPTGIEWQPR</sequence>
<evidence type="ECO:0000313" key="2">
    <source>
        <dbReference type="Proteomes" id="UP000547510"/>
    </source>
</evidence>
<keyword evidence="2" id="KW-1185">Reference proteome</keyword>
<proteinExistence type="predicted"/>
<gene>
    <name evidence="1" type="ORF">FHS29_001307</name>
</gene>
<dbReference type="InterPro" id="IPR025680">
    <property type="entry name" value="DddI"/>
</dbReference>
<comment type="caution">
    <text evidence="1">The sequence shown here is derived from an EMBL/GenBank/DDBJ whole genome shotgun (WGS) entry which is preliminary data.</text>
</comment>
<dbReference type="Proteomes" id="UP000547510">
    <property type="component" value="Unassembled WGS sequence"/>
</dbReference>
<dbReference type="EMBL" id="JACHJN010000002">
    <property type="protein sequence ID" value="MBB5954737.1"/>
    <property type="molecule type" value="Genomic_DNA"/>
</dbReference>
<accession>A0A841CF01</accession>
<evidence type="ECO:0000313" key="1">
    <source>
        <dbReference type="EMBL" id="MBB5954737.1"/>
    </source>
</evidence>
<reference evidence="1 2" key="1">
    <citation type="submission" date="2020-08" db="EMBL/GenBank/DDBJ databases">
        <title>Genomic Encyclopedia of Type Strains, Phase III (KMG-III): the genomes of soil and plant-associated and newly described type strains.</title>
        <authorList>
            <person name="Whitman W."/>
        </authorList>
    </citation>
    <scope>NUCLEOTIDE SEQUENCE [LARGE SCALE GENOMIC DNA]</scope>
    <source>
        <strain evidence="1 2">CECT 8640</strain>
    </source>
</reference>